<reference evidence="2 3" key="1">
    <citation type="submission" date="2023-08" db="EMBL/GenBank/DDBJ databases">
        <title>Black Yeasts Isolated from many extreme environments.</title>
        <authorList>
            <person name="Coleine C."/>
            <person name="Stajich J.E."/>
            <person name="Selbmann L."/>
        </authorList>
    </citation>
    <scope>NUCLEOTIDE SEQUENCE [LARGE SCALE GENOMIC DNA]</scope>
    <source>
        <strain evidence="2 3">CCFEE 5935</strain>
    </source>
</reference>
<dbReference type="Proteomes" id="UP001337655">
    <property type="component" value="Unassembled WGS sequence"/>
</dbReference>
<dbReference type="AlphaFoldDB" id="A0AAV9P0F0"/>
<comment type="caution">
    <text evidence="2">The sequence shown here is derived from an EMBL/GenBank/DDBJ whole genome shotgun (WGS) entry which is preliminary data.</text>
</comment>
<evidence type="ECO:0000256" key="1">
    <source>
        <dbReference type="SAM" id="MobiDB-lite"/>
    </source>
</evidence>
<dbReference type="GeneID" id="89931312"/>
<dbReference type="EMBL" id="JAVRRT010000020">
    <property type="protein sequence ID" value="KAK5164288.1"/>
    <property type="molecule type" value="Genomic_DNA"/>
</dbReference>
<gene>
    <name evidence="2" type="ORF">LTR77_009982</name>
</gene>
<proteinExistence type="predicted"/>
<keyword evidence="3" id="KW-1185">Reference proteome</keyword>
<evidence type="ECO:0000313" key="2">
    <source>
        <dbReference type="EMBL" id="KAK5164288.1"/>
    </source>
</evidence>
<organism evidence="2 3">
    <name type="scientific">Saxophila tyrrhenica</name>
    <dbReference type="NCBI Taxonomy" id="1690608"/>
    <lineage>
        <taxon>Eukaryota</taxon>
        <taxon>Fungi</taxon>
        <taxon>Dikarya</taxon>
        <taxon>Ascomycota</taxon>
        <taxon>Pezizomycotina</taxon>
        <taxon>Dothideomycetes</taxon>
        <taxon>Dothideomycetidae</taxon>
        <taxon>Mycosphaerellales</taxon>
        <taxon>Extremaceae</taxon>
        <taxon>Saxophila</taxon>
    </lineage>
</organism>
<feature type="region of interest" description="Disordered" evidence="1">
    <location>
        <begin position="241"/>
        <end position="299"/>
    </location>
</feature>
<sequence>MAPREKPTSSLYQVGRDPEELCSDKLVLRDHAKPSLARHWTCARLRWDGTLCWLVESDGEDHPENFLHKHVLSHDTAVRALQNWISEANKGIGSFFPKPKIWLLTGVYLLKDATFTGEKKRTAGEKKRTAGFEAGLSSTVVSAAGGPAVGPSIGVGRSKDSSSWTPTQGWLVWAAQYRAINYQCWTQTSQRIDDPDLRLLYHVVSGGASYYSTTGWAKGLTLAVEELASPDWAEVLTVEVEEEMQPSSFEDEGRYSGYDITDGVDDANADDDDDDDDDWDEQYWPPETSRQPTARETVESIPTSLDAELHEKKEEWKRANGALEAARLLHWRQQRGQKIEGHGQGYRLGREAFLGVERAFEHALAGSQSAWAVRMFYEV</sequence>
<protein>
    <submittedName>
        <fullName evidence="2">Uncharacterized protein</fullName>
    </submittedName>
</protein>
<feature type="compositionally biased region" description="Acidic residues" evidence="1">
    <location>
        <begin position="262"/>
        <end position="281"/>
    </location>
</feature>
<dbReference type="RefSeq" id="XP_064654581.1">
    <property type="nucleotide sequence ID" value="XM_064807208.1"/>
</dbReference>
<evidence type="ECO:0000313" key="3">
    <source>
        <dbReference type="Proteomes" id="UP001337655"/>
    </source>
</evidence>
<accession>A0AAV9P0F0</accession>
<name>A0AAV9P0F0_9PEZI</name>